<keyword evidence="1" id="KW-0805">Transcription regulation</keyword>
<dbReference type="SMART" id="SM00345">
    <property type="entry name" value="HTH_GNTR"/>
    <property type="match status" value="1"/>
</dbReference>
<dbReference type="InterPro" id="IPR036390">
    <property type="entry name" value="WH_DNA-bd_sf"/>
</dbReference>
<dbReference type="InterPro" id="IPR036388">
    <property type="entry name" value="WH-like_DNA-bd_sf"/>
</dbReference>
<feature type="domain" description="HTH gntR-type" evidence="4">
    <location>
        <begin position="2"/>
        <end position="69"/>
    </location>
</feature>
<dbReference type="Pfam" id="PF00392">
    <property type="entry name" value="GntR"/>
    <property type="match status" value="1"/>
</dbReference>
<comment type="caution">
    <text evidence="5">The sequence shown here is derived from an EMBL/GenBank/DDBJ whole genome shotgun (WGS) entry which is preliminary data.</text>
</comment>
<dbReference type="InterPro" id="IPR000524">
    <property type="entry name" value="Tscrpt_reg_HTH_GntR"/>
</dbReference>
<sequence>MSTISSKISKQLAEQIIDGTYPPGTKLEERSLAEKFNVSRTPIREALRELGSRGLVEVMPRRGVVVASIGVKELAKLLEADCELEALCARRAAECMTAMEKKELEFIYEQSAEFARNEDVAGYLNNNRQFHAQILAGAHNEVLASMVADLRERLAPFRQAQAHVNDRLSVSHDEHEPIVKAILGGDCEAAYNAMRSHHARLSNHVLRLIRSRQDEDA</sequence>
<dbReference type="Pfam" id="PF07729">
    <property type="entry name" value="FCD"/>
    <property type="match status" value="1"/>
</dbReference>
<accession>A0A4Q7N6M8</accession>
<organism evidence="5 6">
    <name type="scientific">Pigmentiphaga kullae</name>
    <dbReference type="NCBI Taxonomy" id="151784"/>
    <lineage>
        <taxon>Bacteria</taxon>
        <taxon>Pseudomonadati</taxon>
        <taxon>Pseudomonadota</taxon>
        <taxon>Betaproteobacteria</taxon>
        <taxon>Burkholderiales</taxon>
        <taxon>Alcaligenaceae</taxon>
        <taxon>Pigmentiphaga</taxon>
    </lineage>
</organism>
<dbReference type="PANTHER" id="PTHR43537">
    <property type="entry name" value="TRANSCRIPTIONAL REGULATOR, GNTR FAMILY"/>
    <property type="match status" value="1"/>
</dbReference>
<dbReference type="EMBL" id="SGXC01000004">
    <property type="protein sequence ID" value="RZS76997.1"/>
    <property type="molecule type" value="Genomic_DNA"/>
</dbReference>
<evidence type="ECO:0000259" key="4">
    <source>
        <dbReference type="PROSITE" id="PS50949"/>
    </source>
</evidence>
<dbReference type="RefSeq" id="WP_130362057.1">
    <property type="nucleotide sequence ID" value="NZ_SGXC01000004.1"/>
</dbReference>
<keyword evidence="6" id="KW-1185">Reference proteome</keyword>
<reference evidence="5 6" key="1">
    <citation type="submission" date="2019-02" db="EMBL/GenBank/DDBJ databases">
        <title>Genomic Encyclopedia of Type Strains, Phase IV (KMG-IV): sequencing the most valuable type-strain genomes for metagenomic binning, comparative biology and taxonomic classification.</title>
        <authorList>
            <person name="Goeker M."/>
        </authorList>
    </citation>
    <scope>NUCLEOTIDE SEQUENCE [LARGE SCALE GENOMIC DNA]</scope>
    <source>
        <strain evidence="5 6">K24</strain>
    </source>
</reference>
<dbReference type="CDD" id="cd07377">
    <property type="entry name" value="WHTH_GntR"/>
    <property type="match status" value="1"/>
</dbReference>
<dbReference type="PANTHER" id="PTHR43537:SF49">
    <property type="entry name" value="TRANSCRIPTIONAL REGULATORY PROTEIN"/>
    <property type="match status" value="1"/>
</dbReference>
<dbReference type="InterPro" id="IPR008920">
    <property type="entry name" value="TF_FadR/GntR_C"/>
</dbReference>
<dbReference type="PROSITE" id="PS50949">
    <property type="entry name" value="HTH_GNTR"/>
    <property type="match status" value="1"/>
</dbReference>
<dbReference type="InterPro" id="IPR011711">
    <property type="entry name" value="GntR_C"/>
</dbReference>
<dbReference type="AlphaFoldDB" id="A0A4Q7N6M8"/>
<evidence type="ECO:0000313" key="5">
    <source>
        <dbReference type="EMBL" id="RZS76997.1"/>
    </source>
</evidence>
<evidence type="ECO:0000256" key="2">
    <source>
        <dbReference type="ARBA" id="ARBA00023125"/>
    </source>
</evidence>
<keyword evidence="3" id="KW-0804">Transcription</keyword>
<keyword evidence="2" id="KW-0238">DNA-binding</keyword>
<dbReference type="GO" id="GO:0003700">
    <property type="term" value="F:DNA-binding transcription factor activity"/>
    <property type="evidence" value="ECO:0007669"/>
    <property type="project" value="InterPro"/>
</dbReference>
<dbReference type="GO" id="GO:0003677">
    <property type="term" value="F:DNA binding"/>
    <property type="evidence" value="ECO:0007669"/>
    <property type="project" value="UniProtKB-KW"/>
</dbReference>
<evidence type="ECO:0000313" key="6">
    <source>
        <dbReference type="Proteomes" id="UP000292445"/>
    </source>
</evidence>
<dbReference type="SMART" id="SM00895">
    <property type="entry name" value="FCD"/>
    <property type="match status" value="1"/>
</dbReference>
<gene>
    <name evidence="5" type="ORF">EV675_5720</name>
</gene>
<dbReference type="PRINTS" id="PR00035">
    <property type="entry name" value="HTHGNTR"/>
</dbReference>
<dbReference type="SUPFAM" id="SSF48008">
    <property type="entry name" value="GntR ligand-binding domain-like"/>
    <property type="match status" value="1"/>
</dbReference>
<evidence type="ECO:0000256" key="3">
    <source>
        <dbReference type="ARBA" id="ARBA00023163"/>
    </source>
</evidence>
<dbReference type="OrthoDB" id="8680857at2"/>
<proteinExistence type="predicted"/>
<dbReference type="Gene3D" id="1.20.120.530">
    <property type="entry name" value="GntR ligand-binding domain-like"/>
    <property type="match status" value="1"/>
</dbReference>
<name>A0A4Q7N6M8_9BURK</name>
<dbReference type="Gene3D" id="1.10.10.10">
    <property type="entry name" value="Winged helix-like DNA-binding domain superfamily/Winged helix DNA-binding domain"/>
    <property type="match status" value="1"/>
</dbReference>
<protein>
    <submittedName>
        <fullName evidence="5">GntR family transcriptional regulator</fullName>
    </submittedName>
</protein>
<evidence type="ECO:0000256" key="1">
    <source>
        <dbReference type="ARBA" id="ARBA00023015"/>
    </source>
</evidence>
<dbReference type="SUPFAM" id="SSF46785">
    <property type="entry name" value="Winged helix' DNA-binding domain"/>
    <property type="match status" value="1"/>
</dbReference>
<dbReference type="Proteomes" id="UP000292445">
    <property type="component" value="Unassembled WGS sequence"/>
</dbReference>